<evidence type="ECO:0000313" key="1">
    <source>
        <dbReference type="EMBL" id="MCA9380784.1"/>
    </source>
</evidence>
<comment type="caution">
    <text evidence="1">The sequence shown here is derived from an EMBL/GenBank/DDBJ whole genome shotgun (WGS) entry which is preliminary data.</text>
</comment>
<name>A0A955IAC0_9BACT</name>
<reference evidence="1" key="2">
    <citation type="journal article" date="2021" name="Microbiome">
        <title>Successional dynamics and alternative stable states in a saline activated sludge microbial community over 9 years.</title>
        <authorList>
            <person name="Wang Y."/>
            <person name="Ye J."/>
            <person name="Ju F."/>
            <person name="Liu L."/>
            <person name="Boyd J.A."/>
            <person name="Deng Y."/>
            <person name="Parks D.H."/>
            <person name="Jiang X."/>
            <person name="Yin X."/>
            <person name="Woodcroft B.J."/>
            <person name="Tyson G.W."/>
            <person name="Hugenholtz P."/>
            <person name="Polz M.F."/>
            <person name="Zhang T."/>
        </authorList>
    </citation>
    <scope>NUCLEOTIDE SEQUENCE</scope>
    <source>
        <strain evidence="1">HKST-UBA13</strain>
    </source>
</reference>
<sequence>KMSKITKKNFDFNPDFFEYIINTGNQYMPMLNGDEDSYLEEDELAHIDFIKEQSSLINILFKTISQFSVSLGVADAEYKRNQIIQYCGTELKELIIIMKVLSMCGYEFAKNLFVNIQSN</sequence>
<dbReference type="AlphaFoldDB" id="A0A955IAC0"/>
<evidence type="ECO:0000313" key="2">
    <source>
        <dbReference type="Proteomes" id="UP000775877"/>
    </source>
</evidence>
<gene>
    <name evidence="1" type="ORF">KC678_00780</name>
</gene>
<dbReference type="Proteomes" id="UP000775877">
    <property type="component" value="Unassembled WGS sequence"/>
</dbReference>
<accession>A0A955IAC0</accession>
<dbReference type="EMBL" id="JAGQLJ010000014">
    <property type="protein sequence ID" value="MCA9380784.1"/>
    <property type="molecule type" value="Genomic_DNA"/>
</dbReference>
<feature type="non-terminal residue" evidence="1">
    <location>
        <position position="1"/>
    </location>
</feature>
<protein>
    <submittedName>
        <fullName evidence="1">Uncharacterized protein</fullName>
    </submittedName>
</protein>
<organism evidence="1 2">
    <name type="scientific">Candidatus Dojkabacteria bacterium</name>
    <dbReference type="NCBI Taxonomy" id="2099670"/>
    <lineage>
        <taxon>Bacteria</taxon>
        <taxon>Candidatus Dojkabacteria</taxon>
    </lineage>
</organism>
<reference evidence="1" key="1">
    <citation type="submission" date="2020-04" db="EMBL/GenBank/DDBJ databases">
        <authorList>
            <person name="Zhang T."/>
        </authorList>
    </citation>
    <scope>NUCLEOTIDE SEQUENCE</scope>
    <source>
        <strain evidence="1">HKST-UBA13</strain>
    </source>
</reference>
<proteinExistence type="predicted"/>